<name>A0AAD2GU85_9AGAR</name>
<dbReference type="EMBL" id="CAVNYO010000044">
    <property type="protein sequence ID" value="CAK5263716.1"/>
    <property type="molecule type" value="Genomic_DNA"/>
</dbReference>
<keyword evidence="2" id="KW-1185">Reference proteome</keyword>
<dbReference type="Proteomes" id="UP001295794">
    <property type="component" value="Unassembled WGS sequence"/>
</dbReference>
<proteinExistence type="predicted"/>
<dbReference type="AlphaFoldDB" id="A0AAD2GU85"/>
<evidence type="ECO:0000313" key="1">
    <source>
        <dbReference type="EMBL" id="CAK5263716.1"/>
    </source>
</evidence>
<sequence length="79" mass="8907">MTRCIRPTRGRLLRLIPSWSLSRPSRKPGCPPTERHAADEKLHSYLLQYSLNASDFHRPIACTTAGSTPVIRRCVVPPI</sequence>
<organism evidence="1 2">
    <name type="scientific">Mycena citricolor</name>
    <dbReference type="NCBI Taxonomy" id="2018698"/>
    <lineage>
        <taxon>Eukaryota</taxon>
        <taxon>Fungi</taxon>
        <taxon>Dikarya</taxon>
        <taxon>Basidiomycota</taxon>
        <taxon>Agaricomycotina</taxon>
        <taxon>Agaricomycetes</taxon>
        <taxon>Agaricomycetidae</taxon>
        <taxon>Agaricales</taxon>
        <taxon>Marasmiineae</taxon>
        <taxon>Mycenaceae</taxon>
        <taxon>Mycena</taxon>
    </lineage>
</organism>
<feature type="non-terminal residue" evidence="1">
    <location>
        <position position="79"/>
    </location>
</feature>
<gene>
    <name evidence="1" type="ORF">MYCIT1_LOCUS3301</name>
</gene>
<comment type="caution">
    <text evidence="1">The sequence shown here is derived from an EMBL/GenBank/DDBJ whole genome shotgun (WGS) entry which is preliminary data.</text>
</comment>
<evidence type="ECO:0000313" key="2">
    <source>
        <dbReference type="Proteomes" id="UP001295794"/>
    </source>
</evidence>
<reference evidence="1" key="1">
    <citation type="submission" date="2023-11" db="EMBL/GenBank/DDBJ databases">
        <authorList>
            <person name="De Vega J J."/>
            <person name="De Vega J J."/>
        </authorList>
    </citation>
    <scope>NUCLEOTIDE SEQUENCE</scope>
</reference>
<accession>A0AAD2GU85</accession>
<protein>
    <submittedName>
        <fullName evidence="1">Uncharacterized protein</fullName>
    </submittedName>
</protein>